<dbReference type="EMBL" id="LDJR01000059">
    <property type="protein sequence ID" value="OAK67769.1"/>
    <property type="molecule type" value="Genomic_DNA"/>
</dbReference>
<dbReference type="GO" id="GO:0005524">
    <property type="term" value="F:ATP binding"/>
    <property type="evidence" value="ECO:0007669"/>
    <property type="project" value="UniProtKB-UniRule"/>
</dbReference>
<dbReference type="RefSeq" id="WP_064468701.1">
    <property type="nucleotide sequence ID" value="NZ_JAGGKH010000011.1"/>
</dbReference>
<dbReference type="Gene3D" id="3.40.50.20">
    <property type="match status" value="1"/>
</dbReference>
<dbReference type="STRING" id="217031.ABB05_18915"/>
<dbReference type="Proteomes" id="UP000077881">
    <property type="component" value="Unassembled WGS sequence"/>
</dbReference>
<keyword evidence="4" id="KW-1185">Reference proteome</keyword>
<keyword evidence="1" id="KW-0067">ATP-binding</keyword>
<comment type="caution">
    <text evidence="3">The sequence shown here is derived from an EMBL/GenBank/DDBJ whole genome shotgun (WGS) entry which is preliminary data.</text>
</comment>
<dbReference type="InterPro" id="IPR011761">
    <property type="entry name" value="ATP-grasp"/>
</dbReference>
<evidence type="ECO:0000256" key="1">
    <source>
        <dbReference type="PROSITE-ProRule" id="PRU00409"/>
    </source>
</evidence>
<dbReference type="PATRIC" id="fig|217031.6.peg.4106"/>
<protein>
    <recommendedName>
        <fullName evidence="2">ATP-grasp domain-containing protein</fullName>
    </recommendedName>
</protein>
<proteinExistence type="predicted"/>
<name>A0A177ZJY7_9BACI</name>
<evidence type="ECO:0000313" key="4">
    <source>
        <dbReference type="Proteomes" id="UP000077881"/>
    </source>
</evidence>
<gene>
    <name evidence="3" type="ORF">ABB05_18915</name>
</gene>
<dbReference type="AlphaFoldDB" id="A0A177ZJY7"/>
<feature type="domain" description="ATP-grasp" evidence="2">
    <location>
        <begin position="125"/>
        <end position="302"/>
    </location>
</feature>
<organism evidence="3 4">
    <name type="scientific">Lederbergia galactosidilytica</name>
    <dbReference type="NCBI Taxonomy" id="217031"/>
    <lineage>
        <taxon>Bacteria</taxon>
        <taxon>Bacillati</taxon>
        <taxon>Bacillota</taxon>
        <taxon>Bacilli</taxon>
        <taxon>Bacillales</taxon>
        <taxon>Bacillaceae</taxon>
        <taxon>Lederbergia</taxon>
    </lineage>
</organism>
<keyword evidence="1" id="KW-0547">Nucleotide-binding</keyword>
<accession>A0A177ZJY7</accession>
<dbReference type="OrthoDB" id="40611at2"/>
<dbReference type="SUPFAM" id="SSF56059">
    <property type="entry name" value="Glutathione synthetase ATP-binding domain-like"/>
    <property type="match status" value="1"/>
</dbReference>
<dbReference type="GO" id="GO:0046872">
    <property type="term" value="F:metal ion binding"/>
    <property type="evidence" value="ECO:0007669"/>
    <property type="project" value="InterPro"/>
</dbReference>
<dbReference type="PROSITE" id="PS50975">
    <property type="entry name" value="ATP_GRASP"/>
    <property type="match status" value="1"/>
</dbReference>
<evidence type="ECO:0000259" key="2">
    <source>
        <dbReference type="PROSITE" id="PS50975"/>
    </source>
</evidence>
<reference evidence="3 4" key="1">
    <citation type="submission" date="2015-05" db="EMBL/GenBank/DDBJ databases">
        <title>Comparison of genome.</title>
        <authorList>
            <person name="Zheng Z."/>
            <person name="Sun M."/>
        </authorList>
    </citation>
    <scope>NUCLEOTIDE SEQUENCE [LARGE SCALE GENOMIC DNA]</scope>
    <source>
        <strain evidence="3 4">G25-74</strain>
    </source>
</reference>
<evidence type="ECO:0000313" key="3">
    <source>
        <dbReference type="EMBL" id="OAK67769.1"/>
    </source>
</evidence>
<sequence length="384" mass="44518">MNIDREEAKKVLLTGGRAPVTLELARMLAQEGHDVYVADSFAAQLTKSSNCVKQSFFIHSPVHNFERFIADLVDIIKVNQIDQLIPTCEEIFYIAKGKKRLEQYCYVLSSDLPFLLKLHHKYEFIKLVEARELDTPSSFLAYSKEEMKQHYKELAGEAILKPTYSRFGSQVLYLNERTLANLKIPEGEYIVQKRIFGQPICSYSVFFDGKLVAHTQYKVVYTAGNSAGVQFRHLEHKKVEDWVRKFFEGERVTGQFAFDFIETDTGNLFPLECNPRSTSGIHLFAGLPLASRLIGKDTSLLQPLPQTKRMIALAMLIYGWRKQGKRNWFKALIRSHDVIWNRRDIKPFFYQFYAYYAILKQSIRLGKHPLETTTFDIEWNGEQT</sequence>
<dbReference type="Gene3D" id="3.30.470.20">
    <property type="entry name" value="ATP-grasp fold, B domain"/>
    <property type="match status" value="1"/>
</dbReference>